<evidence type="ECO:0000256" key="12">
    <source>
        <dbReference type="ARBA" id="ARBA00023098"/>
    </source>
</evidence>
<feature type="chain" id="PRO_5042179794" description="Acyl-coenzyme A thioesterase THEM4" evidence="27">
    <location>
        <begin position="16"/>
        <end position="252"/>
    </location>
</feature>
<gene>
    <name evidence="29" type="ORF">CTEN210_04972</name>
</gene>
<evidence type="ECO:0000313" key="29">
    <source>
        <dbReference type="EMBL" id="GFH48496.1"/>
    </source>
</evidence>
<keyword evidence="11" id="KW-0809">Transit peptide</keyword>
<comment type="catalytic activity">
    <reaction evidence="17">
        <text>(9Z)-octadecenoyl-CoA + H2O = (9Z)-octadecenoate + CoA + H(+)</text>
        <dbReference type="Rhea" id="RHEA:40139"/>
        <dbReference type="ChEBI" id="CHEBI:15377"/>
        <dbReference type="ChEBI" id="CHEBI:15378"/>
        <dbReference type="ChEBI" id="CHEBI:30823"/>
        <dbReference type="ChEBI" id="CHEBI:57287"/>
        <dbReference type="ChEBI" id="CHEBI:57387"/>
    </reaction>
    <physiologicalReaction direction="left-to-right" evidence="17">
        <dbReference type="Rhea" id="RHEA:40140"/>
    </physiologicalReaction>
</comment>
<comment type="catalytic activity">
    <reaction evidence="24">
        <text>decanoyl-CoA + H2O = decanoate + CoA + H(+)</text>
        <dbReference type="Rhea" id="RHEA:40059"/>
        <dbReference type="ChEBI" id="CHEBI:15377"/>
        <dbReference type="ChEBI" id="CHEBI:15378"/>
        <dbReference type="ChEBI" id="CHEBI:27689"/>
        <dbReference type="ChEBI" id="CHEBI:57287"/>
        <dbReference type="ChEBI" id="CHEBI:61430"/>
    </reaction>
    <physiologicalReaction direction="left-to-right" evidence="24">
        <dbReference type="Rhea" id="RHEA:40060"/>
    </physiologicalReaction>
</comment>
<evidence type="ECO:0000256" key="25">
    <source>
        <dbReference type="ARBA" id="ARBA00048074"/>
    </source>
</evidence>
<evidence type="ECO:0000256" key="4">
    <source>
        <dbReference type="ARBA" id="ARBA00004637"/>
    </source>
</evidence>
<comment type="catalytic activity">
    <reaction evidence="23">
        <text>hexadecanoyl-CoA + H2O = hexadecanoate + CoA + H(+)</text>
        <dbReference type="Rhea" id="RHEA:16645"/>
        <dbReference type="ChEBI" id="CHEBI:7896"/>
        <dbReference type="ChEBI" id="CHEBI:15377"/>
        <dbReference type="ChEBI" id="CHEBI:15378"/>
        <dbReference type="ChEBI" id="CHEBI:57287"/>
        <dbReference type="ChEBI" id="CHEBI:57379"/>
        <dbReference type="EC" id="3.1.2.2"/>
    </reaction>
    <physiologicalReaction direction="left-to-right" evidence="23">
        <dbReference type="Rhea" id="RHEA:16646"/>
    </physiologicalReaction>
</comment>
<evidence type="ECO:0000256" key="1">
    <source>
        <dbReference type="ARBA" id="ARBA00004496"/>
    </source>
</evidence>
<dbReference type="GO" id="GO:0005758">
    <property type="term" value="C:mitochondrial intermembrane space"/>
    <property type="evidence" value="ECO:0007669"/>
    <property type="project" value="UniProtKB-SubCell"/>
</dbReference>
<comment type="caution">
    <text evidence="29">The sequence shown here is derived from an EMBL/GenBank/DDBJ whole genome shotgun (WGS) entry which is preliminary data.</text>
</comment>
<proteinExistence type="inferred from homology"/>
<evidence type="ECO:0000259" key="28">
    <source>
        <dbReference type="Pfam" id="PF03061"/>
    </source>
</evidence>
<evidence type="ECO:0000256" key="5">
    <source>
        <dbReference type="ARBA" id="ARBA00022475"/>
    </source>
</evidence>
<evidence type="ECO:0000256" key="19">
    <source>
        <dbReference type="ARBA" id="ARBA00038848"/>
    </source>
</evidence>
<keyword evidence="27" id="KW-0732">Signal</keyword>
<evidence type="ECO:0000256" key="14">
    <source>
        <dbReference type="ARBA" id="ARBA00023136"/>
    </source>
</evidence>
<keyword evidence="12" id="KW-0443">Lipid metabolism</keyword>
<comment type="catalytic activity">
    <reaction evidence="25">
        <text>dodecanoyl-CoA + H2O = dodecanoate + CoA + H(+)</text>
        <dbReference type="Rhea" id="RHEA:30135"/>
        <dbReference type="ChEBI" id="CHEBI:15377"/>
        <dbReference type="ChEBI" id="CHEBI:15378"/>
        <dbReference type="ChEBI" id="CHEBI:18262"/>
        <dbReference type="ChEBI" id="CHEBI:57287"/>
        <dbReference type="ChEBI" id="CHEBI:57375"/>
    </reaction>
    <physiologicalReaction direction="left-to-right" evidence="25">
        <dbReference type="Rhea" id="RHEA:30136"/>
    </physiologicalReaction>
</comment>
<evidence type="ECO:0000256" key="7">
    <source>
        <dbReference type="ARBA" id="ARBA00022703"/>
    </source>
</evidence>
<feature type="signal peptide" evidence="27">
    <location>
        <begin position="1"/>
        <end position="15"/>
    </location>
</feature>
<evidence type="ECO:0000256" key="2">
    <source>
        <dbReference type="ARBA" id="ARBA00004569"/>
    </source>
</evidence>
<keyword evidence="10" id="KW-0276">Fatty acid metabolism</keyword>
<evidence type="ECO:0000256" key="8">
    <source>
        <dbReference type="ARBA" id="ARBA00022792"/>
    </source>
</evidence>
<keyword evidence="14" id="KW-0472">Membrane</keyword>
<sequence length="252" mass="28123">MKTVVITSLASVVTAFTLDSNPVNNASKKPLSKKTFAYHGSSKYLSNKLPSLFPTVFCASPSPTIDDERDPKELFGGGDPSTYYFEKMKDPERNLADSHAIFGALMKPNSIERYNAFHRVYTSNAPETTIQQEICAADIKIGKNLNGHDGIVHGGIISLLFDDTFGWGWEAIRLFANKEYNDEDFPHVVTANLNVDYRAPLPQDTNIVIRVRHERTEGRKVYMSARMESHDGSILFSEATVLFITVKSSHLS</sequence>
<comment type="catalytic activity">
    <reaction evidence="22">
        <text>octanoyl-CoA + H2O = octanoate + CoA + H(+)</text>
        <dbReference type="Rhea" id="RHEA:30143"/>
        <dbReference type="ChEBI" id="CHEBI:15377"/>
        <dbReference type="ChEBI" id="CHEBI:15378"/>
        <dbReference type="ChEBI" id="CHEBI:25646"/>
        <dbReference type="ChEBI" id="CHEBI:57287"/>
        <dbReference type="ChEBI" id="CHEBI:57386"/>
    </reaction>
    <physiologicalReaction direction="left-to-right" evidence="22">
        <dbReference type="Rhea" id="RHEA:30144"/>
    </physiologicalReaction>
</comment>
<name>A0AAD3H332_9STRA</name>
<dbReference type="CDD" id="cd03443">
    <property type="entry name" value="PaaI_thioesterase"/>
    <property type="match status" value="1"/>
</dbReference>
<keyword evidence="30" id="KW-1185">Reference proteome</keyword>
<evidence type="ECO:0000256" key="15">
    <source>
        <dbReference type="ARBA" id="ARBA00023273"/>
    </source>
</evidence>
<dbReference type="Pfam" id="PF03061">
    <property type="entry name" value="4HBT"/>
    <property type="match status" value="1"/>
</dbReference>
<reference evidence="29 30" key="1">
    <citation type="journal article" date="2021" name="Sci. Rep.">
        <title>The genome of the diatom Chaetoceros tenuissimus carries an ancient integrated fragment of an extant virus.</title>
        <authorList>
            <person name="Hongo Y."/>
            <person name="Kimura K."/>
            <person name="Takaki Y."/>
            <person name="Yoshida Y."/>
            <person name="Baba S."/>
            <person name="Kobayashi G."/>
            <person name="Nagasaki K."/>
            <person name="Hano T."/>
            <person name="Tomaru Y."/>
        </authorList>
    </citation>
    <scope>NUCLEOTIDE SEQUENCE [LARGE SCALE GENOMIC DNA]</scope>
    <source>
        <strain evidence="29 30">NIES-3715</strain>
    </source>
</reference>
<comment type="catalytic activity">
    <reaction evidence="26">
        <text>tetradecanoyl-CoA + H2O = tetradecanoate + CoA + H(+)</text>
        <dbReference type="Rhea" id="RHEA:40119"/>
        <dbReference type="ChEBI" id="CHEBI:15377"/>
        <dbReference type="ChEBI" id="CHEBI:15378"/>
        <dbReference type="ChEBI" id="CHEBI:30807"/>
        <dbReference type="ChEBI" id="CHEBI:57287"/>
        <dbReference type="ChEBI" id="CHEBI:57385"/>
    </reaction>
    <physiologicalReaction direction="left-to-right" evidence="26">
        <dbReference type="Rhea" id="RHEA:40120"/>
    </physiologicalReaction>
</comment>
<evidence type="ECO:0000256" key="10">
    <source>
        <dbReference type="ARBA" id="ARBA00022832"/>
    </source>
</evidence>
<dbReference type="EMBL" id="BLLK01000028">
    <property type="protein sequence ID" value="GFH48496.1"/>
    <property type="molecule type" value="Genomic_DNA"/>
</dbReference>
<comment type="catalytic activity">
    <reaction evidence="16">
        <text>(5Z,8Z,11Z,14Z)-eicosatetraenoyl-CoA + H2O = (5Z,8Z,11Z,14Z)-eicosatetraenoate + CoA + H(+)</text>
        <dbReference type="Rhea" id="RHEA:40151"/>
        <dbReference type="ChEBI" id="CHEBI:15377"/>
        <dbReference type="ChEBI" id="CHEBI:15378"/>
        <dbReference type="ChEBI" id="CHEBI:32395"/>
        <dbReference type="ChEBI" id="CHEBI:57287"/>
        <dbReference type="ChEBI" id="CHEBI:57368"/>
    </reaction>
    <physiologicalReaction direction="left-to-right" evidence="16">
        <dbReference type="Rhea" id="RHEA:40152"/>
    </physiologicalReaction>
</comment>
<comment type="similarity">
    <text evidence="18">Belongs to the THEM4/THEM5 thioesterase family.</text>
</comment>
<dbReference type="SUPFAM" id="SSF54637">
    <property type="entry name" value="Thioesterase/thiol ester dehydrase-isomerase"/>
    <property type="match status" value="1"/>
</dbReference>
<keyword evidence="7" id="KW-0053">Apoptosis</keyword>
<evidence type="ECO:0000256" key="22">
    <source>
        <dbReference type="ARBA" id="ARBA00047588"/>
    </source>
</evidence>
<evidence type="ECO:0000256" key="26">
    <source>
        <dbReference type="ARBA" id="ARBA00048180"/>
    </source>
</evidence>
<protein>
    <recommendedName>
        <fullName evidence="20">Acyl-coenzyme A thioesterase THEM4</fullName>
        <ecNumber evidence="19">3.1.2.2</ecNumber>
    </recommendedName>
    <alternativeName>
        <fullName evidence="21">Thioesterase superfamily member 4</fullName>
    </alternativeName>
</protein>
<dbReference type="PANTHER" id="PTHR12418:SF19">
    <property type="entry name" value="ACYL-COENZYME A THIOESTERASE THEM4"/>
    <property type="match status" value="1"/>
</dbReference>
<dbReference type="Proteomes" id="UP001054902">
    <property type="component" value="Unassembled WGS sequence"/>
</dbReference>
<evidence type="ECO:0000256" key="27">
    <source>
        <dbReference type="SAM" id="SignalP"/>
    </source>
</evidence>
<evidence type="ECO:0000313" key="30">
    <source>
        <dbReference type="Proteomes" id="UP001054902"/>
    </source>
</evidence>
<comment type="subcellular location">
    <subcellularLocation>
        <location evidence="3">Cell projection</location>
        <location evidence="3">Ruffle membrane</location>
    </subcellularLocation>
    <subcellularLocation>
        <location evidence="1">Cytoplasm</location>
    </subcellularLocation>
    <subcellularLocation>
        <location evidence="4">Mitochondrion inner membrane</location>
        <topology evidence="4">Peripheral membrane protein</topology>
    </subcellularLocation>
    <subcellularLocation>
        <location evidence="2">Mitochondrion intermembrane space</location>
    </subcellularLocation>
</comment>
<feature type="domain" description="Thioesterase" evidence="28">
    <location>
        <begin position="150"/>
        <end position="232"/>
    </location>
</feature>
<dbReference type="InterPro" id="IPR052365">
    <property type="entry name" value="THEM4/THEM5_acyl-CoA_thioest"/>
</dbReference>
<accession>A0AAD3H332</accession>
<dbReference type="GO" id="GO:0032587">
    <property type="term" value="C:ruffle membrane"/>
    <property type="evidence" value="ECO:0007669"/>
    <property type="project" value="UniProtKB-SubCell"/>
</dbReference>
<evidence type="ECO:0000256" key="9">
    <source>
        <dbReference type="ARBA" id="ARBA00022801"/>
    </source>
</evidence>
<dbReference type="PANTHER" id="PTHR12418">
    <property type="entry name" value="ACYL-COENZYME A THIOESTERASE THEM4"/>
    <property type="match status" value="1"/>
</dbReference>
<dbReference type="InterPro" id="IPR006683">
    <property type="entry name" value="Thioestr_dom"/>
</dbReference>
<evidence type="ECO:0000256" key="18">
    <source>
        <dbReference type="ARBA" id="ARBA00038456"/>
    </source>
</evidence>
<evidence type="ECO:0000256" key="11">
    <source>
        <dbReference type="ARBA" id="ARBA00022946"/>
    </source>
</evidence>
<keyword evidence="8" id="KW-0999">Mitochondrion inner membrane</keyword>
<keyword evidence="6" id="KW-0963">Cytoplasm</keyword>
<evidence type="ECO:0000256" key="23">
    <source>
        <dbReference type="ARBA" id="ARBA00047734"/>
    </source>
</evidence>
<evidence type="ECO:0000256" key="17">
    <source>
        <dbReference type="ARBA" id="ARBA00037002"/>
    </source>
</evidence>
<dbReference type="EC" id="3.1.2.2" evidence="19"/>
<evidence type="ECO:0000256" key="3">
    <source>
        <dbReference type="ARBA" id="ARBA00004632"/>
    </source>
</evidence>
<dbReference type="GO" id="GO:0005743">
    <property type="term" value="C:mitochondrial inner membrane"/>
    <property type="evidence" value="ECO:0007669"/>
    <property type="project" value="UniProtKB-SubCell"/>
</dbReference>
<keyword evidence="15" id="KW-0966">Cell projection</keyword>
<keyword evidence="9" id="KW-0378">Hydrolase</keyword>
<evidence type="ECO:0000256" key="13">
    <source>
        <dbReference type="ARBA" id="ARBA00023128"/>
    </source>
</evidence>
<evidence type="ECO:0000256" key="20">
    <source>
        <dbReference type="ARBA" id="ARBA00040123"/>
    </source>
</evidence>
<evidence type="ECO:0000256" key="24">
    <source>
        <dbReference type="ARBA" id="ARBA00047969"/>
    </source>
</evidence>
<evidence type="ECO:0000256" key="21">
    <source>
        <dbReference type="ARBA" id="ARBA00043210"/>
    </source>
</evidence>
<dbReference type="GO" id="GO:0006631">
    <property type="term" value="P:fatty acid metabolic process"/>
    <property type="evidence" value="ECO:0007669"/>
    <property type="project" value="UniProtKB-KW"/>
</dbReference>
<dbReference type="GO" id="GO:0016787">
    <property type="term" value="F:hydrolase activity"/>
    <property type="evidence" value="ECO:0007669"/>
    <property type="project" value="UniProtKB-KW"/>
</dbReference>
<organism evidence="29 30">
    <name type="scientific">Chaetoceros tenuissimus</name>
    <dbReference type="NCBI Taxonomy" id="426638"/>
    <lineage>
        <taxon>Eukaryota</taxon>
        <taxon>Sar</taxon>
        <taxon>Stramenopiles</taxon>
        <taxon>Ochrophyta</taxon>
        <taxon>Bacillariophyta</taxon>
        <taxon>Coscinodiscophyceae</taxon>
        <taxon>Chaetocerotophycidae</taxon>
        <taxon>Chaetocerotales</taxon>
        <taxon>Chaetocerotaceae</taxon>
        <taxon>Chaetoceros</taxon>
    </lineage>
</organism>
<evidence type="ECO:0000256" key="6">
    <source>
        <dbReference type="ARBA" id="ARBA00022490"/>
    </source>
</evidence>
<dbReference type="Gene3D" id="3.10.129.10">
    <property type="entry name" value="Hotdog Thioesterase"/>
    <property type="match status" value="1"/>
</dbReference>
<keyword evidence="13" id="KW-0496">Mitochondrion</keyword>
<evidence type="ECO:0000256" key="16">
    <source>
        <dbReference type="ARBA" id="ARBA00035852"/>
    </source>
</evidence>
<dbReference type="InterPro" id="IPR029069">
    <property type="entry name" value="HotDog_dom_sf"/>
</dbReference>
<dbReference type="AlphaFoldDB" id="A0AAD3H332"/>
<keyword evidence="5" id="KW-1003">Cell membrane</keyword>